<evidence type="ECO:0000256" key="3">
    <source>
        <dbReference type="PROSITE-ProRule" id="PRU10007"/>
    </source>
</evidence>
<dbReference type="GO" id="GO:0016620">
    <property type="term" value="F:oxidoreductase activity, acting on the aldehyde or oxo group of donors, NAD or NADP as acceptor"/>
    <property type="evidence" value="ECO:0007669"/>
    <property type="project" value="InterPro"/>
</dbReference>
<dbReference type="CDD" id="cd07138">
    <property type="entry name" value="ALDH_CddD_SSP0762"/>
    <property type="match status" value="1"/>
</dbReference>
<dbReference type="Proteomes" id="UP000035065">
    <property type="component" value="Unassembled WGS sequence"/>
</dbReference>
<dbReference type="Pfam" id="PF00171">
    <property type="entry name" value="Aldedh"/>
    <property type="match status" value="1"/>
</dbReference>
<dbReference type="RefSeq" id="WP_009678738.1">
    <property type="nucleotide sequence ID" value="NZ_AEUD01000005.1"/>
</dbReference>
<protein>
    <submittedName>
        <fullName evidence="6">Aldehyde dehydrogenase</fullName>
    </submittedName>
</protein>
<dbReference type="eggNOG" id="COG1012">
    <property type="taxonomic scope" value="Bacteria"/>
</dbReference>
<evidence type="ECO:0000259" key="5">
    <source>
        <dbReference type="Pfam" id="PF00171"/>
    </source>
</evidence>
<dbReference type="AlphaFoldDB" id="F1YHY5"/>
<dbReference type="STRING" id="644548.SCNU_07498"/>
<reference evidence="6 7" key="1">
    <citation type="journal article" date="2011" name="J. Bacteriol.">
        <title>Draft Genome Sequence of Gordonia neofelifaecis NRRL B-59395, a Cholesterol-Degrading Actinomycete.</title>
        <authorList>
            <person name="Ge F."/>
            <person name="Li W."/>
            <person name="Chen G."/>
            <person name="Liu Y."/>
            <person name="Zhang G."/>
            <person name="Yong B."/>
            <person name="Wang Q."/>
            <person name="Wang N."/>
            <person name="Huang Z."/>
            <person name="Li W."/>
            <person name="Wang J."/>
            <person name="Wu C."/>
            <person name="Xie Q."/>
            <person name="Liu G."/>
        </authorList>
    </citation>
    <scope>NUCLEOTIDE SEQUENCE [LARGE SCALE GENOMIC DNA]</scope>
    <source>
        <strain evidence="6 7">NRRL B-59395</strain>
    </source>
</reference>
<keyword evidence="7" id="KW-1185">Reference proteome</keyword>
<evidence type="ECO:0000313" key="6">
    <source>
        <dbReference type="EMBL" id="EGD55539.1"/>
    </source>
</evidence>
<keyword evidence="2 4" id="KW-0560">Oxidoreductase</keyword>
<evidence type="ECO:0000256" key="2">
    <source>
        <dbReference type="ARBA" id="ARBA00023002"/>
    </source>
</evidence>
<comment type="caution">
    <text evidence="6">The sequence shown here is derived from an EMBL/GenBank/DDBJ whole genome shotgun (WGS) entry which is preliminary data.</text>
</comment>
<dbReference type="InterPro" id="IPR016161">
    <property type="entry name" value="Ald_DH/histidinol_DH"/>
</dbReference>
<dbReference type="SUPFAM" id="SSF53720">
    <property type="entry name" value="ALDH-like"/>
    <property type="match status" value="1"/>
</dbReference>
<comment type="similarity">
    <text evidence="1 4">Belongs to the aldehyde dehydrogenase family.</text>
</comment>
<organism evidence="6 7">
    <name type="scientific">Gordonia neofelifaecis NRRL B-59395</name>
    <dbReference type="NCBI Taxonomy" id="644548"/>
    <lineage>
        <taxon>Bacteria</taxon>
        <taxon>Bacillati</taxon>
        <taxon>Actinomycetota</taxon>
        <taxon>Actinomycetes</taxon>
        <taxon>Mycobacteriales</taxon>
        <taxon>Gordoniaceae</taxon>
        <taxon>Gordonia</taxon>
    </lineage>
</organism>
<dbReference type="FunFam" id="3.40.309.10:FF:000009">
    <property type="entry name" value="Aldehyde dehydrogenase A"/>
    <property type="match status" value="1"/>
</dbReference>
<gene>
    <name evidence="6" type="ORF">SCNU_07498</name>
</gene>
<proteinExistence type="inferred from homology"/>
<dbReference type="Gene3D" id="3.40.605.10">
    <property type="entry name" value="Aldehyde Dehydrogenase, Chain A, domain 1"/>
    <property type="match status" value="1"/>
</dbReference>
<dbReference type="OrthoDB" id="6882680at2"/>
<accession>F1YHY5</accession>
<feature type="active site" evidence="3">
    <location>
        <position position="245"/>
    </location>
</feature>
<evidence type="ECO:0000313" key="7">
    <source>
        <dbReference type="Proteomes" id="UP000035065"/>
    </source>
</evidence>
<name>F1YHY5_9ACTN</name>
<dbReference type="PANTHER" id="PTHR42804:SF1">
    <property type="entry name" value="ALDEHYDE DEHYDROGENASE-RELATED"/>
    <property type="match status" value="1"/>
</dbReference>
<dbReference type="PROSITE" id="PS00687">
    <property type="entry name" value="ALDEHYDE_DEHYDR_GLU"/>
    <property type="match status" value="1"/>
</dbReference>
<feature type="domain" description="Aldehyde dehydrogenase" evidence="5">
    <location>
        <begin position="13"/>
        <end position="469"/>
    </location>
</feature>
<sequence>MTDYTKLYIGGQWVDSAGERLIDVINPATEEVIAAVPAGTAADVDAAVAAARAAFDGWWRTPVAERAALLRDVGNRLTESSADLANLISEEMGSPTWFAGAVQMGMPINSFRHAADVAEAFEFETQQGNSTIVREPIGVVGAITPWNYPLHQIAAKTAYALAGGNTVVVKPSEVAPLDAWRLAEIFDEAGLPPGVFNLVSGTGPVVGNAIAAHPDIDAVSFTGSTAAGKLVAKAAADTVKRVALELGGKSPNVVLPDADLAEVMPAAIAGAMINSGQTCAALTRLVVPRERLAEVEELAATIAETFTVGDPKADGVRLGPLVSSAQLDRVRAYIDGGVAQGAKLVTGGSAPVDGLDRGYYVQPTVFSEVTRDMDIHREEIFGPVLSIIAYDTIDEAVEIANDTVYGLSGAVWSADEKVARGVARRIRTGQVAINGGAFNPNAPFGGYKQSGVGRELGEHGLEEFLETKSLQL</sequence>
<dbReference type="InterPro" id="IPR016163">
    <property type="entry name" value="Ald_DH_C"/>
</dbReference>
<evidence type="ECO:0000256" key="4">
    <source>
        <dbReference type="RuleBase" id="RU003345"/>
    </source>
</evidence>
<dbReference type="InterPro" id="IPR015590">
    <property type="entry name" value="Aldehyde_DH_dom"/>
</dbReference>
<dbReference type="FunFam" id="3.40.605.10:FF:000007">
    <property type="entry name" value="NAD/NADP-dependent betaine aldehyde dehydrogenase"/>
    <property type="match status" value="1"/>
</dbReference>
<dbReference type="InterPro" id="IPR016162">
    <property type="entry name" value="Ald_DH_N"/>
</dbReference>
<dbReference type="PANTHER" id="PTHR42804">
    <property type="entry name" value="ALDEHYDE DEHYDROGENASE"/>
    <property type="match status" value="1"/>
</dbReference>
<dbReference type="InterPro" id="IPR029510">
    <property type="entry name" value="Ald_DH_CS_GLU"/>
</dbReference>
<dbReference type="EMBL" id="AEUD01000005">
    <property type="protein sequence ID" value="EGD55539.1"/>
    <property type="molecule type" value="Genomic_DNA"/>
</dbReference>
<dbReference type="FunFam" id="3.40.605.10:FF:000026">
    <property type="entry name" value="Aldehyde dehydrogenase, putative"/>
    <property type="match status" value="1"/>
</dbReference>
<evidence type="ECO:0000256" key="1">
    <source>
        <dbReference type="ARBA" id="ARBA00009986"/>
    </source>
</evidence>
<dbReference type="Gene3D" id="3.40.309.10">
    <property type="entry name" value="Aldehyde Dehydrogenase, Chain A, domain 2"/>
    <property type="match status" value="1"/>
</dbReference>